<name>A0A1A7WHT4_9TELE</name>
<sequence length="46" mass="5291">CLPPQQMFRLTPKKIPISQLSPSIQMHHVRTNQSGVKRVSKGFLYL</sequence>
<dbReference type="EMBL" id="HADW01003689">
    <property type="protein sequence ID" value="SBP05089.1"/>
    <property type="molecule type" value="Transcribed_RNA"/>
</dbReference>
<organism evidence="1">
    <name type="scientific">Iconisemion striatum</name>
    <dbReference type="NCBI Taxonomy" id="60296"/>
    <lineage>
        <taxon>Eukaryota</taxon>
        <taxon>Metazoa</taxon>
        <taxon>Chordata</taxon>
        <taxon>Craniata</taxon>
        <taxon>Vertebrata</taxon>
        <taxon>Euteleostomi</taxon>
        <taxon>Actinopterygii</taxon>
        <taxon>Neopterygii</taxon>
        <taxon>Teleostei</taxon>
        <taxon>Neoteleostei</taxon>
        <taxon>Acanthomorphata</taxon>
        <taxon>Ovalentaria</taxon>
        <taxon>Atherinomorphae</taxon>
        <taxon>Cyprinodontiformes</taxon>
        <taxon>Nothobranchiidae</taxon>
        <taxon>Iconisemion</taxon>
    </lineage>
</organism>
<accession>A0A1A7WHT4</accession>
<feature type="non-terminal residue" evidence="1">
    <location>
        <position position="46"/>
    </location>
</feature>
<proteinExistence type="predicted"/>
<reference evidence="1" key="2">
    <citation type="submission" date="2016-06" db="EMBL/GenBank/DDBJ databases">
        <title>The genome of a short-lived fish provides insights into sex chromosome evolution and the genetic control of aging.</title>
        <authorList>
            <person name="Reichwald K."/>
            <person name="Felder M."/>
            <person name="Petzold A."/>
            <person name="Koch P."/>
            <person name="Groth M."/>
            <person name="Platzer M."/>
        </authorList>
    </citation>
    <scope>NUCLEOTIDE SEQUENCE</scope>
    <source>
        <tissue evidence="1">Brain</tissue>
    </source>
</reference>
<feature type="non-terminal residue" evidence="1">
    <location>
        <position position="1"/>
    </location>
</feature>
<reference evidence="1" key="1">
    <citation type="submission" date="2016-05" db="EMBL/GenBank/DDBJ databases">
        <authorList>
            <person name="Lavstsen T."/>
            <person name="Jespersen J.S."/>
        </authorList>
    </citation>
    <scope>NUCLEOTIDE SEQUENCE</scope>
    <source>
        <tissue evidence="1">Brain</tissue>
    </source>
</reference>
<protein>
    <submittedName>
        <fullName evidence="1">Mannosidase, alpha, class 1B, member 1</fullName>
    </submittedName>
</protein>
<dbReference type="AlphaFoldDB" id="A0A1A7WHT4"/>
<gene>
    <name evidence="1" type="primary">MAN1B1</name>
</gene>
<evidence type="ECO:0000313" key="1">
    <source>
        <dbReference type="EMBL" id="SBP05089.1"/>
    </source>
</evidence>